<dbReference type="EMBL" id="AZGA01000057">
    <property type="protein sequence ID" value="KRM33227.1"/>
    <property type="molecule type" value="Genomic_DNA"/>
</dbReference>
<name>A0A0R1XZ17_9LACO</name>
<evidence type="ECO:0000313" key="1">
    <source>
        <dbReference type="EMBL" id="KRM33227.1"/>
    </source>
</evidence>
<reference evidence="1 2" key="1">
    <citation type="journal article" date="2015" name="Genome Announc.">
        <title>Expanding the biotechnology potential of lactobacilli through comparative genomics of 213 strains and associated genera.</title>
        <authorList>
            <person name="Sun Z."/>
            <person name="Harris H.M."/>
            <person name="McCann A."/>
            <person name="Guo C."/>
            <person name="Argimon S."/>
            <person name="Zhang W."/>
            <person name="Yang X."/>
            <person name="Jeffery I.B."/>
            <person name="Cooney J.C."/>
            <person name="Kagawa T.F."/>
            <person name="Liu W."/>
            <person name="Song Y."/>
            <person name="Salvetti E."/>
            <person name="Wrobel A."/>
            <person name="Rasinkangas P."/>
            <person name="Parkhill J."/>
            <person name="Rea M.C."/>
            <person name="O'Sullivan O."/>
            <person name="Ritari J."/>
            <person name="Douillard F.P."/>
            <person name="Paul Ross R."/>
            <person name="Yang R."/>
            <person name="Briner A.E."/>
            <person name="Felis G.E."/>
            <person name="de Vos W.M."/>
            <person name="Barrangou R."/>
            <person name="Klaenhammer T.R."/>
            <person name="Caufield P.W."/>
            <person name="Cui Y."/>
            <person name="Zhang H."/>
            <person name="O'Toole P.W."/>
        </authorList>
    </citation>
    <scope>NUCLEOTIDE SEQUENCE [LARGE SCALE GENOMIC DNA]</scope>
    <source>
        <strain evidence="1 2">DSM 18527</strain>
    </source>
</reference>
<comment type="caution">
    <text evidence="1">The sequence shown here is derived from an EMBL/GenBank/DDBJ whole genome shotgun (WGS) entry which is preliminary data.</text>
</comment>
<gene>
    <name evidence="1" type="ORF">FC83_GL003311</name>
</gene>
<evidence type="ECO:0000313" key="2">
    <source>
        <dbReference type="Proteomes" id="UP000051236"/>
    </source>
</evidence>
<dbReference type="AlphaFoldDB" id="A0A0R1XZ17"/>
<keyword evidence="2" id="KW-1185">Reference proteome</keyword>
<dbReference type="Proteomes" id="UP000051236">
    <property type="component" value="Unassembled WGS sequence"/>
</dbReference>
<proteinExistence type="predicted"/>
<dbReference type="STRING" id="1423734.FC83_GL003311"/>
<protein>
    <submittedName>
        <fullName evidence="1">Uncharacterized protein</fullName>
    </submittedName>
</protein>
<organism evidence="1 2">
    <name type="scientific">Agrilactobacillus composti DSM 18527 = JCM 14202</name>
    <dbReference type="NCBI Taxonomy" id="1423734"/>
    <lineage>
        <taxon>Bacteria</taxon>
        <taxon>Bacillati</taxon>
        <taxon>Bacillota</taxon>
        <taxon>Bacilli</taxon>
        <taxon>Lactobacillales</taxon>
        <taxon>Lactobacillaceae</taxon>
        <taxon>Agrilactobacillus</taxon>
    </lineage>
</organism>
<dbReference type="PATRIC" id="fig|1423734.3.peg.3363"/>
<sequence length="257" mass="28772">MRDTNLLTTRPDAKHPFAEASAIDSLKVLEPVYGLTTWKISATRKSMPSSIQPEEWTSAREAYEVGNDTWLTTNQVLVIPQDQIVDRPSNFSDDPGSADFVATAVDSNGPVALWSQPNYASQPKRTVDPGTIWKIARYYCAPTGELWFDLGDNNWINAYYVANSLLYDFDAKTNGVAPNYETSFKNPLTITATNNDGPIALWKTPNYKAFNQAVPAGSQWQCYSVTYNYGNNDPIWYNLGNETNWLPAYYSSLANAY</sequence>
<accession>A0A0R1XZ17</accession>